<evidence type="ECO:0000313" key="3">
    <source>
        <dbReference type="Proteomes" id="UP000589716"/>
    </source>
</evidence>
<comment type="caution">
    <text evidence="2">The sequence shown here is derived from an EMBL/GenBank/DDBJ whole genome shotgun (WGS) entry which is preliminary data.</text>
</comment>
<feature type="region of interest" description="Disordered" evidence="1">
    <location>
        <begin position="24"/>
        <end position="46"/>
    </location>
</feature>
<name>A0A853IWC2_9BURK</name>
<accession>A0A853IWC2</accession>
<protein>
    <submittedName>
        <fullName evidence="2">Uncharacterized protein</fullName>
    </submittedName>
</protein>
<dbReference type="EMBL" id="JACCKX010000001">
    <property type="protein sequence ID" value="NZA00898.1"/>
    <property type="molecule type" value="Genomic_DNA"/>
</dbReference>
<dbReference type="RefSeq" id="WP_180549430.1">
    <property type="nucleotide sequence ID" value="NZ_JACCKX010000001.1"/>
</dbReference>
<proteinExistence type="predicted"/>
<dbReference type="Proteomes" id="UP000589716">
    <property type="component" value="Unassembled WGS sequence"/>
</dbReference>
<dbReference type="AlphaFoldDB" id="A0A853IWC2"/>
<evidence type="ECO:0000256" key="1">
    <source>
        <dbReference type="SAM" id="MobiDB-lite"/>
    </source>
</evidence>
<evidence type="ECO:0000313" key="2">
    <source>
        <dbReference type="EMBL" id="NZA00898.1"/>
    </source>
</evidence>
<keyword evidence="3" id="KW-1185">Reference proteome</keyword>
<gene>
    <name evidence="2" type="ORF">H0I39_02245</name>
</gene>
<reference evidence="2 3" key="1">
    <citation type="submission" date="2020-07" db="EMBL/GenBank/DDBJ databases">
        <authorList>
            <person name="Maaloum M."/>
        </authorList>
    </citation>
    <scope>NUCLEOTIDE SEQUENCE [LARGE SCALE GENOMIC DNA]</scope>
    <source>
        <strain evidence="2 3">GCS-AN-3</strain>
    </source>
</reference>
<sequence>MRAVVSRSSWPEFVHRVAAGVVRQAADHQRHRQHHQHVGQGEQLAQ</sequence>
<organism evidence="2 3">
    <name type="scientific">Ottowia beijingensis</name>
    <dbReference type="NCBI Taxonomy" id="1207057"/>
    <lineage>
        <taxon>Bacteria</taxon>
        <taxon>Pseudomonadati</taxon>
        <taxon>Pseudomonadota</taxon>
        <taxon>Betaproteobacteria</taxon>
        <taxon>Burkholderiales</taxon>
        <taxon>Comamonadaceae</taxon>
        <taxon>Ottowia</taxon>
    </lineage>
</organism>